<dbReference type="PANTHER" id="PTHR48075:SF7">
    <property type="entry name" value="3-HYDROXYACYL-COA DEHYDROGENASE-RELATED"/>
    <property type="match status" value="1"/>
</dbReference>
<gene>
    <name evidence="10" type="ORF">rosag_06650</name>
</gene>
<dbReference type="SUPFAM" id="SSF48179">
    <property type="entry name" value="6-phosphogluconate dehydrogenase C-terminal domain-like"/>
    <property type="match status" value="2"/>
</dbReference>
<keyword evidence="3" id="KW-0442">Lipid degradation</keyword>
<dbReference type="Proteomes" id="UP001161325">
    <property type="component" value="Unassembled WGS sequence"/>
</dbReference>
<dbReference type="SUPFAM" id="SSF52096">
    <property type="entry name" value="ClpP/crotonase"/>
    <property type="match status" value="1"/>
</dbReference>
<keyword evidence="6" id="KW-0443">Lipid metabolism</keyword>
<feature type="domain" description="3-hydroxyacyl-CoA dehydrogenase C-terminal" evidence="8">
    <location>
        <begin position="224"/>
        <end position="319"/>
    </location>
</feature>
<evidence type="ECO:0000313" key="10">
    <source>
        <dbReference type="EMBL" id="GLC24152.1"/>
    </source>
</evidence>
<dbReference type="CDD" id="cd06558">
    <property type="entry name" value="crotonase-like"/>
    <property type="match status" value="1"/>
</dbReference>
<evidence type="ECO:0000313" key="11">
    <source>
        <dbReference type="Proteomes" id="UP001161325"/>
    </source>
</evidence>
<evidence type="ECO:0000256" key="3">
    <source>
        <dbReference type="ARBA" id="ARBA00022963"/>
    </source>
</evidence>
<evidence type="ECO:0000256" key="4">
    <source>
        <dbReference type="ARBA" id="ARBA00023002"/>
    </source>
</evidence>
<keyword evidence="4" id="KW-0560">Oxidoreductase</keyword>
<evidence type="ECO:0000259" key="8">
    <source>
        <dbReference type="Pfam" id="PF00725"/>
    </source>
</evidence>
<dbReference type="Gene3D" id="3.90.226.10">
    <property type="entry name" value="2-enoyl-CoA Hydratase, Chain A, domain 1"/>
    <property type="match status" value="1"/>
</dbReference>
<dbReference type="InterPro" id="IPR036291">
    <property type="entry name" value="NAD(P)-bd_dom_sf"/>
</dbReference>
<dbReference type="InterPro" id="IPR001753">
    <property type="entry name" value="Enoyl-CoA_hydra/iso"/>
</dbReference>
<evidence type="ECO:0000256" key="7">
    <source>
        <dbReference type="ARBA" id="ARBA00049556"/>
    </source>
</evidence>
<dbReference type="Pfam" id="PF02737">
    <property type="entry name" value="3HCDH_N"/>
    <property type="match status" value="1"/>
</dbReference>
<protein>
    <submittedName>
        <fullName evidence="10">3-hydroxyacyl-CoA dehydrogenase</fullName>
    </submittedName>
</protein>
<comment type="catalytic activity">
    <reaction evidence="7">
        <text>a (3S)-3-hydroxyacyl-CoA + NAD(+) = a 3-oxoacyl-CoA + NADH + H(+)</text>
        <dbReference type="Rhea" id="RHEA:22432"/>
        <dbReference type="ChEBI" id="CHEBI:15378"/>
        <dbReference type="ChEBI" id="CHEBI:57318"/>
        <dbReference type="ChEBI" id="CHEBI:57540"/>
        <dbReference type="ChEBI" id="CHEBI:57945"/>
        <dbReference type="ChEBI" id="CHEBI:90726"/>
        <dbReference type="EC" id="1.1.1.35"/>
    </reaction>
</comment>
<dbReference type="GO" id="GO:0006631">
    <property type="term" value="P:fatty acid metabolic process"/>
    <property type="evidence" value="ECO:0007669"/>
    <property type="project" value="UniProtKB-KW"/>
</dbReference>
<dbReference type="InterPro" id="IPR006176">
    <property type="entry name" value="3-OHacyl-CoA_DH_NAD-bd"/>
</dbReference>
<evidence type="ECO:0000256" key="2">
    <source>
        <dbReference type="ARBA" id="ARBA00022832"/>
    </source>
</evidence>
<dbReference type="SUPFAM" id="SSF51735">
    <property type="entry name" value="NAD(P)-binding Rossmann-fold domains"/>
    <property type="match status" value="1"/>
</dbReference>
<dbReference type="Gene3D" id="3.40.50.720">
    <property type="entry name" value="NAD(P)-binding Rossmann-like Domain"/>
    <property type="match status" value="1"/>
</dbReference>
<organism evidence="10 11">
    <name type="scientific">Roseisolibacter agri</name>
    <dbReference type="NCBI Taxonomy" id="2014610"/>
    <lineage>
        <taxon>Bacteria</taxon>
        <taxon>Pseudomonadati</taxon>
        <taxon>Gemmatimonadota</taxon>
        <taxon>Gemmatimonadia</taxon>
        <taxon>Gemmatimonadales</taxon>
        <taxon>Gemmatimonadaceae</taxon>
        <taxon>Roseisolibacter</taxon>
    </lineage>
</organism>
<evidence type="ECO:0000256" key="6">
    <source>
        <dbReference type="ARBA" id="ARBA00023098"/>
    </source>
</evidence>
<dbReference type="GO" id="GO:0003857">
    <property type="term" value="F:(3S)-3-hydroxyacyl-CoA dehydrogenase (NAD+) activity"/>
    <property type="evidence" value="ECO:0007669"/>
    <property type="project" value="UniProtKB-EC"/>
</dbReference>
<dbReference type="AlphaFoldDB" id="A0AA37Q5J4"/>
<dbReference type="RefSeq" id="WP_284348600.1">
    <property type="nucleotide sequence ID" value="NZ_BRXS01000001.1"/>
</dbReference>
<keyword evidence="5" id="KW-0520">NAD</keyword>
<feature type="domain" description="3-hydroxyacyl-CoA dehydrogenase NAD binding" evidence="9">
    <location>
        <begin position="40"/>
        <end position="221"/>
    </location>
</feature>
<dbReference type="InterPro" id="IPR029045">
    <property type="entry name" value="ClpP/crotonase-like_dom_sf"/>
</dbReference>
<name>A0AA37Q5J4_9BACT</name>
<dbReference type="InterPro" id="IPR006108">
    <property type="entry name" value="3HC_DH_C"/>
</dbReference>
<accession>A0AA37Q5J4</accession>
<dbReference type="PANTHER" id="PTHR48075">
    <property type="entry name" value="3-HYDROXYACYL-COA DEHYDROGENASE FAMILY PROTEIN"/>
    <property type="match status" value="1"/>
</dbReference>
<reference evidence="10" key="1">
    <citation type="submission" date="2022-08" db="EMBL/GenBank/DDBJ databases">
        <title>Draft genome sequencing of Roseisolibacter agri AW1220.</title>
        <authorList>
            <person name="Tobiishi Y."/>
            <person name="Tonouchi A."/>
        </authorList>
    </citation>
    <scope>NUCLEOTIDE SEQUENCE</scope>
    <source>
        <strain evidence="10">AW1220</strain>
    </source>
</reference>
<dbReference type="Pfam" id="PF00378">
    <property type="entry name" value="ECH_1"/>
    <property type="match status" value="1"/>
</dbReference>
<keyword evidence="2" id="KW-0276">Fatty acid metabolism</keyword>
<comment type="caution">
    <text evidence="10">The sequence shown here is derived from an EMBL/GenBank/DDBJ whole genome shotgun (WGS) entry which is preliminary data.</text>
</comment>
<proteinExistence type="predicted"/>
<dbReference type="GO" id="GO:0016042">
    <property type="term" value="P:lipid catabolic process"/>
    <property type="evidence" value="ECO:0007669"/>
    <property type="project" value="UniProtKB-KW"/>
</dbReference>
<comment type="pathway">
    <text evidence="1">Lipid metabolism; fatty acid beta-oxidation.</text>
</comment>
<dbReference type="Gene3D" id="1.10.1040.50">
    <property type="match status" value="1"/>
</dbReference>
<dbReference type="GO" id="GO:0070403">
    <property type="term" value="F:NAD+ binding"/>
    <property type="evidence" value="ECO:0007669"/>
    <property type="project" value="InterPro"/>
</dbReference>
<dbReference type="InterPro" id="IPR008927">
    <property type="entry name" value="6-PGluconate_DH-like_C_sf"/>
</dbReference>
<sequence>MSQETSTAGPSRTAFTGLDLGFDLGEATPTPAARPRIRSVGVIGAGTMGSGIAALAASAGLPVVLLDIPAEGPDRGAIPRGAVQKLLKGKPAAFMDADRAALVRTGNTEDDLALLKDCDLVIEAIIEQPGPKQALYEKLEAILKPTAIVSSNTSGIPMQVLTQGRSERFRKHFLGTHFFAPPRYMHLLELIPTPDTDPAVLDSVRAFGETLLGKGVVVSKDAPGFIANRLGVYGMNRTIARMEEFGLTIDEVDGLTGALLGRPKSATFRTGDLSGIDVLVHVTKGLAQATGERFPLPAWFEQMVAEKRLGDKTQGGFYKKVGKDIQTWDFRANQYVPQQRLETPELKAAIKAPLPQRIAGLKTLPGKYGDFLRATLLDNARYALTASPSLAFDIPSVDRAMEWGYGHEAGPFRVMDMLGLDFLRAEFEKRGEEVPELLRKAQGSFYRQGAQGEEVLGFDGTYRPVAPIAGNLRLSSVAAQPGKVLAQNEGARLLDLGDGVALLEFRSKSNSLGSKVLDLLATSLERVERDGMAGLVIGNDDPKFFSAGADLAESTGAVIAGMWDLIDKSIHRFQQATQSIRYAPFPVVVAPAGMALGGGAEFTLHADAVQAHAELYMGLVEAGVGLLPGGGGTKELLFRFTKELEPYEEADPFEAVKRAFRIIATAQTSTSALEARRIGFLRAHDRISMNRDRLIADAKARVLDLAPGYVAPTPRTIRALGKEGMGNLSYALFSFHEAGQASAHDVAIGHEIAYVLCGGDGPPRMVTEQDILDLERESFLKLLGNEKTQERITYTLKTGKPLRN</sequence>
<evidence type="ECO:0000256" key="1">
    <source>
        <dbReference type="ARBA" id="ARBA00005005"/>
    </source>
</evidence>
<dbReference type="EMBL" id="BRXS01000001">
    <property type="protein sequence ID" value="GLC24152.1"/>
    <property type="molecule type" value="Genomic_DNA"/>
</dbReference>
<keyword evidence="11" id="KW-1185">Reference proteome</keyword>
<evidence type="ECO:0000259" key="9">
    <source>
        <dbReference type="Pfam" id="PF02737"/>
    </source>
</evidence>
<evidence type="ECO:0000256" key="5">
    <source>
        <dbReference type="ARBA" id="ARBA00023027"/>
    </source>
</evidence>
<dbReference type="Pfam" id="PF00725">
    <property type="entry name" value="3HCDH"/>
    <property type="match status" value="1"/>
</dbReference>